<dbReference type="Gene3D" id="3.40.50.300">
    <property type="entry name" value="P-loop containing nucleotide triphosphate hydrolases"/>
    <property type="match status" value="1"/>
</dbReference>
<dbReference type="AlphaFoldDB" id="E1RJM7"/>
<dbReference type="Pfam" id="PF13175">
    <property type="entry name" value="AAA_15"/>
    <property type="match status" value="1"/>
</dbReference>
<dbReference type="KEGG" id="mpi:Mpet_0906"/>
<dbReference type="InterPro" id="IPR034139">
    <property type="entry name" value="TOPRIM_OLD"/>
</dbReference>
<evidence type="ECO:0000313" key="3">
    <source>
        <dbReference type="EMBL" id="ADN35674.1"/>
    </source>
</evidence>
<dbReference type="RefSeq" id="WP_013328852.1">
    <property type="nucleotide sequence ID" value="NC_014507.1"/>
</dbReference>
<gene>
    <name evidence="3" type="ordered locus">Mpet_0906</name>
</gene>
<dbReference type="HOGENOM" id="CLU_021240_1_0_2"/>
<evidence type="ECO:0000259" key="2">
    <source>
        <dbReference type="Pfam" id="PF20469"/>
    </source>
</evidence>
<dbReference type="InterPro" id="IPR051396">
    <property type="entry name" value="Bact_Antivir_Def_Nuclease"/>
</dbReference>
<organism evidence="3 4">
    <name type="scientific">Methanolacinia petrolearia (strain DSM 11571 / OCM 486 / SEBR 4847)</name>
    <name type="common">Methanoplanus petrolearius</name>
    <dbReference type="NCBI Taxonomy" id="679926"/>
    <lineage>
        <taxon>Archaea</taxon>
        <taxon>Methanobacteriati</taxon>
        <taxon>Methanobacteriota</taxon>
        <taxon>Stenosarchaea group</taxon>
        <taxon>Methanomicrobia</taxon>
        <taxon>Methanomicrobiales</taxon>
        <taxon>Methanomicrobiaceae</taxon>
        <taxon>Methanolacinia</taxon>
    </lineage>
</organism>
<dbReference type="PANTHER" id="PTHR43581">
    <property type="entry name" value="ATP/GTP PHOSPHATASE"/>
    <property type="match status" value="1"/>
</dbReference>
<evidence type="ECO:0000259" key="1">
    <source>
        <dbReference type="Pfam" id="PF13175"/>
    </source>
</evidence>
<evidence type="ECO:0000313" key="4">
    <source>
        <dbReference type="Proteomes" id="UP000006565"/>
    </source>
</evidence>
<dbReference type="GeneID" id="9743364"/>
<dbReference type="InterPro" id="IPR027417">
    <property type="entry name" value="P-loop_NTPase"/>
</dbReference>
<dbReference type="PANTHER" id="PTHR43581:SF4">
    <property type="entry name" value="ATP_GTP PHOSPHATASE"/>
    <property type="match status" value="1"/>
</dbReference>
<sequence>MHLSNLKITNFRCYDEIGIDLDIKKGLTVFVGENDSGKTAIIDAIRYAIGTRDQEWNKIKDTDFYNEDTSREIKITCKFEELSQNESGIFLQYLTYEQTGESVKEVLYFNWSAKKKIIGKREFISTEISSGIKADGPSFNEDTRELLKTTYLKPLRDAENAMSSRKNSRLAQILKNIDSIKSGKDKYEKESDLKDLSVLGIANLADSLLINHKGIKETKEQIDNNLSDKFLLKQDKIQSNIEIKGKTNNTDQQLKQMLEKLTLNIEKEELCSGTLGLGTNNLLYMACELLLLQQEDDGNKMLLLEEPESHIHVQRQLKILKSLQNEAIKNNVQILTTTHSPILASVIKLENVVLIQNGKAFSLGKEHTKLKPSDYSFLERYLDATKANLFFAKSVIIVEGPSENILLPTIAKILDCDFADYGVSIVNVDGTGLSRYAKIFQRSNEDEEFVNIPVACITDLDILPNCAPEICLNEEYKNRDKWPKNRRWKVKSEFDDEGIENKRKEIREKCEGQNVKSFVSDEWTFEYNLAFAGLGKEVYIAAKLSKIDEELVSKKASYEDSYHEYEEEYSKTIEKINDPEEKASYIHSEFTKGTKASKPISAQYLAKILDDNYSKNPAELQEKLPNYILGMFNYLFNDVIKS</sequence>
<feature type="domain" description="OLD protein-like TOPRIM" evidence="2">
    <location>
        <begin position="390"/>
        <end position="461"/>
    </location>
</feature>
<dbReference type="STRING" id="679926.Mpet_0906"/>
<keyword evidence="4" id="KW-1185">Reference proteome</keyword>
<dbReference type="Proteomes" id="UP000006565">
    <property type="component" value="Chromosome"/>
</dbReference>
<dbReference type="OrthoDB" id="114588at2157"/>
<dbReference type="eggNOG" id="arCOG03235">
    <property type="taxonomic scope" value="Archaea"/>
</dbReference>
<feature type="domain" description="Endonuclease GajA/Old nuclease/RecF-like AAA" evidence="1">
    <location>
        <begin position="1"/>
        <end position="344"/>
    </location>
</feature>
<dbReference type="InterPro" id="IPR041685">
    <property type="entry name" value="AAA_GajA/Old/RecF-like"/>
</dbReference>
<proteinExistence type="predicted"/>
<dbReference type="CDD" id="cd01026">
    <property type="entry name" value="TOPRIM_OLD"/>
    <property type="match status" value="1"/>
</dbReference>
<dbReference type="SUPFAM" id="SSF52540">
    <property type="entry name" value="P-loop containing nucleoside triphosphate hydrolases"/>
    <property type="match status" value="1"/>
</dbReference>
<protein>
    <submittedName>
        <fullName evidence="3">SMC domain protein</fullName>
    </submittedName>
</protein>
<dbReference type="Pfam" id="PF20469">
    <property type="entry name" value="OLD-like_TOPRIM"/>
    <property type="match status" value="1"/>
</dbReference>
<dbReference type="EMBL" id="CP002117">
    <property type="protein sequence ID" value="ADN35674.1"/>
    <property type="molecule type" value="Genomic_DNA"/>
</dbReference>
<reference evidence="3 4" key="1">
    <citation type="journal article" date="2010" name="Stand. Genomic Sci.">
        <title>Complete genome sequence of Methanoplanus petrolearius type strain (SEBR 4847).</title>
        <authorList>
            <person name="Brambilla E."/>
            <person name="Djao O.D."/>
            <person name="Daligault H."/>
            <person name="Lapidus A."/>
            <person name="Lucas S."/>
            <person name="Hammon N."/>
            <person name="Nolan M."/>
            <person name="Tice H."/>
            <person name="Cheng J.F."/>
            <person name="Han C."/>
            <person name="Tapia R."/>
            <person name="Goodwin L."/>
            <person name="Pitluck S."/>
            <person name="Liolios K."/>
            <person name="Ivanova N."/>
            <person name="Mavromatis K."/>
            <person name="Mikhailova N."/>
            <person name="Pati A."/>
            <person name="Chen A."/>
            <person name="Palaniappan K."/>
            <person name="Land M."/>
            <person name="Hauser L."/>
            <person name="Chang Y.J."/>
            <person name="Jeffries C.D."/>
            <person name="Rohde M."/>
            <person name="Spring S."/>
            <person name="Sikorski J."/>
            <person name="Goker M."/>
            <person name="Woyke T."/>
            <person name="Bristow J."/>
            <person name="Eisen J.A."/>
            <person name="Markowitz V."/>
            <person name="Hugenholtz P."/>
            <person name="Kyrpides N.C."/>
            <person name="Klenk H.P."/>
        </authorList>
    </citation>
    <scope>NUCLEOTIDE SEQUENCE [LARGE SCALE GENOMIC DNA]</scope>
    <source>
        <strain evidence="4">DSM 11571 / OCM 486 / SEBR 4847</strain>
    </source>
</reference>
<accession>E1RJM7</accession>
<name>E1RJM7_METP4</name>